<evidence type="ECO:0000313" key="4">
    <source>
        <dbReference type="Proteomes" id="UP000078287"/>
    </source>
</evidence>
<evidence type="ECO:0000313" key="3">
    <source>
        <dbReference type="EMBL" id="OAN40836.1"/>
    </source>
</evidence>
<evidence type="ECO:0000256" key="2">
    <source>
        <dbReference type="ARBA" id="ARBA00022679"/>
    </source>
</evidence>
<gene>
    <name evidence="3" type="ORF">A6A03_19230</name>
</gene>
<dbReference type="EMBL" id="LWQS01000091">
    <property type="protein sequence ID" value="OAN40836.1"/>
    <property type="molecule type" value="Genomic_DNA"/>
</dbReference>
<sequence>MRYSSKHRAVVAVIAAVARPLARRAPADPPHRVLIIKPDHLGDLLLATPALAALREALPATHLTALVGPWAAMMWQRLPDLDAIETLPFPAFDRTAAKPMPLAPYTLLLRAAWRLRRQRYDAALIMRDDHWWGAALALLAGIPHRIGFAHPLCQPLLSAALPYDPRQHVTQQALDLVAALTGAKPTPGPLRFPPTPAAQEWAATWLHHHSAPDAQVIILHPGTGGPTKHWLREHWITLIQGLRQPGRQIVLTGSPAEGAELAAIAAAQPDVLALSAELTIDRLAALLGRAALVIGVDSGPLHIAVSQGAPTIHLFGPSDPLRFGPWGDPARQRVISANLPCSPCGVFAACPRATNPPECMAAIQPAHVLAVAETILQHRRHHTPAPR</sequence>
<organism evidence="3 4">
    <name type="scientific">Chloroflexus islandicus</name>
    <dbReference type="NCBI Taxonomy" id="1707952"/>
    <lineage>
        <taxon>Bacteria</taxon>
        <taxon>Bacillati</taxon>
        <taxon>Chloroflexota</taxon>
        <taxon>Chloroflexia</taxon>
        <taxon>Chloroflexales</taxon>
        <taxon>Chloroflexineae</taxon>
        <taxon>Chloroflexaceae</taxon>
        <taxon>Chloroflexus</taxon>
    </lineage>
</organism>
<proteinExistence type="predicted"/>
<keyword evidence="4" id="KW-1185">Reference proteome</keyword>
<accession>A0A178M0U4</accession>
<name>A0A178M0U4_9CHLR</name>
<keyword evidence="1" id="KW-0328">Glycosyltransferase</keyword>
<dbReference type="InterPro" id="IPR002201">
    <property type="entry name" value="Glyco_trans_9"/>
</dbReference>
<dbReference type="OrthoDB" id="9768048at2"/>
<dbReference type="CDD" id="cd03789">
    <property type="entry name" value="GT9_LPS_heptosyltransferase"/>
    <property type="match status" value="1"/>
</dbReference>
<dbReference type="GO" id="GO:0009244">
    <property type="term" value="P:lipopolysaccharide core region biosynthetic process"/>
    <property type="evidence" value="ECO:0007669"/>
    <property type="project" value="TreeGrafter"/>
</dbReference>
<dbReference type="InterPro" id="IPR051199">
    <property type="entry name" value="LPS_LOS_Heptosyltrfase"/>
</dbReference>
<dbReference type="PANTHER" id="PTHR30160">
    <property type="entry name" value="TETRAACYLDISACCHARIDE 4'-KINASE-RELATED"/>
    <property type="match status" value="1"/>
</dbReference>
<dbReference type="Proteomes" id="UP000078287">
    <property type="component" value="Unassembled WGS sequence"/>
</dbReference>
<protein>
    <submittedName>
        <fullName evidence="3">Glycosyl transferase</fullName>
    </submittedName>
</protein>
<dbReference type="PANTHER" id="PTHR30160:SF1">
    <property type="entry name" value="LIPOPOLYSACCHARIDE 1,2-N-ACETYLGLUCOSAMINETRANSFERASE-RELATED"/>
    <property type="match status" value="1"/>
</dbReference>
<comment type="caution">
    <text evidence="3">The sequence shown here is derived from an EMBL/GenBank/DDBJ whole genome shotgun (WGS) entry which is preliminary data.</text>
</comment>
<reference evidence="3 4" key="1">
    <citation type="submission" date="2016-04" db="EMBL/GenBank/DDBJ databases">
        <title>Chloroflexus islandicus sp. nov., a thermophilic filamentous anoxygenic phototrophic bacterium from geyser Strokkur (Iceland).</title>
        <authorList>
            <person name="Gaisin V.A."/>
            <person name="Kalashnikov A.M."/>
            <person name="Sukhacheva M.V."/>
            <person name="Grouzdev D.S."/>
            <person name="Ivanov T.M."/>
            <person name="Kuznetsov B."/>
            <person name="Gorlenko V.M."/>
        </authorList>
    </citation>
    <scope>NUCLEOTIDE SEQUENCE [LARGE SCALE GENOMIC DNA]</scope>
    <source>
        <strain evidence="4">isl-2</strain>
    </source>
</reference>
<evidence type="ECO:0000256" key="1">
    <source>
        <dbReference type="ARBA" id="ARBA00022676"/>
    </source>
</evidence>
<keyword evidence="2 3" id="KW-0808">Transferase</keyword>
<dbReference type="Pfam" id="PF01075">
    <property type="entry name" value="Glyco_transf_9"/>
    <property type="match status" value="1"/>
</dbReference>
<dbReference type="AlphaFoldDB" id="A0A178M0U4"/>
<dbReference type="GO" id="GO:0005829">
    <property type="term" value="C:cytosol"/>
    <property type="evidence" value="ECO:0007669"/>
    <property type="project" value="TreeGrafter"/>
</dbReference>
<dbReference type="RefSeq" id="WP_066790728.1">
    <property type="nucleotide sequence ID" value="NZ_LWQS01000091.1"/>
</dbReference>
<dbReference type="Gene3D" id="3.40.50.2000">
    <property type="entry name" value="Glycogen Phosphorylase B"/>
    <property type="match status" value="2"/>
</dbReference>
<dbReference type="STRING" id="1707952.A6A03_19230"/>
<dbReference type="GO" id="GO:0008713">
    <property type="term" value="F:ADP-heptose-lipopolysaccharide heptosyltransferase activity"/>
    <property type="evidence" value="ECO:0007669"/>
    <property type="project" value="TreeGrafter"/>
</dbReference>
<dbReference type="SUPFAM" id="SSF53756">
    <property type="entry name" value="UDP-Glycosyltransferase/glycogen phosphorylase"/>
    <property type="match status" value="1"/>
</dbReference>